<organism evidence="1 2">
    <name type="scientific">Achromobacter spanius</name>
    <dbReference type="NCBI Taxonomy" id="217203"/>
    <lineage>
        <taxon>Bacteria</taxon>
        <taxon>Pseudomonadati</taxon>
        <taxon>Pseudomonadota</taxon>
        <taxon>Betaproteobacteria</taxon>
        <taxon>Burkholderiales</taxon>
        <taxon>Alcaligenaceae</taxon>
        <taxon>Achromobacter</taxon>
    </lineage>
</organism>
<evidence type="ECO:0000313" key="1">
    <source>
        <dbReference type="EMBL" id="PPA72568.1"/>
    </source>
</evidence>
<accession>A0A2S5GHX6</accession>
<name>A0A2S5GHX6_9BURK</name>
<dbReference type="RefSeq" id="WP_104145955.1">
    <property type="nucleotide sequence ID" value="NZ_PREU01000025.1"/>
</dbReference>
<dbReference type="Proteomes" id="UP000239990">
    <property type="component" value="Unassembled WGS sequence"/>
</dbReference>
<dbReference type="Pfam" id="PF11367">
    <property type="entry name" value="Tail_completion_gp17"/>
    <property type="match status" value="1"/>
</dbReference>
<comment type="caution">
    <text evidence="1">The sequence shown here is derived from an EMBL/GenBank/DDBJ whole genome shotgun (WGS) entry which is preliminary data.</text>
</comment>
<dbReference type="AlphaFoldDB" id="A0A2S5GHX6"/>
<gene>
    <name evidence="1" type="ORF">C4E15_29975</name>
</gene>
<sequence length="117" mass="12389">MLEPMIVAALAPLVEGRVFPDTAAGDTPMPFMTYQQVGGRDVVFVDGETADKQGARVQINVWAKSRLNASGLIAAARAILCGAPTFARPEGGPVSVTDPITGFKGATQDFMIWHDTL</sequence>
<dbReference type="OrthoDB" id="8612771at2"/>
<protein>
    <submittedName>
        <fullName evidence="1">DUF3168 domain-containing protein</fullName>
    </submittedName>
</protein>
<evidence type="ECO:0000313" key="2">
    <source>
        <dbReference type="Proteomes" id="UP000239990"/>
    </source>
</evidence>
<dbReference type="InterPro" id="IPR021508">
    <property type="entry name" value="Gp17-like"/>
</dbReference>
<proteinExistence type="predicted"/>
<reference evidence="1 2" key="1">
    <citation type="submission" date="2018-02" db="EMBL/GenBank/DDBJ databases">
        <title>Draft Genome of Achromobacter spanius stain 6.</title>
        <authorList>
            <person name="Gunasekera T.S."/>
            <person name="Radwan O."/>
            <person name="Ruiz O.N."/>
        </authorList>
    </citation>
    <scope>NUCLEOTIDE SEQUENCE [LARGE SCALE GENOMIC DNA]</scope>
    <source>
        <strain evidence="1 2">6</strain>
    </source>
</reference>
<dbReference type="EMBL" id="PREU01000025">
    <property type="protein sequence ID" value="PPA72568.1"/>
    <property type="molecule type" value="Genomic_DNA"/>
</dbReference>